<comment type="caution">
    <text evidence="4">The sequence shown here is derived from an EMBL/GenBank/DDBJ whole genome shotgun (WGS) entry which is preliminary data.</text>
</comment>
<evidence type="ECO:0000256" key="1">
    <source>
        <dbReference type="ARBA" id="ARBA00023122"/>
    </source>
</evidence>
<evidence type="ECO:0000313" key="5">
    <source>
        <dbReference type="Proteomes" id="UP000004318"/>
    </source>
</evidence>
<dbReference type="HOGENOM" id="CLU_040681_3_2_5"/>
<keyword evidence="1 2" id="KW-0129">CBS domain</keyword>
<dbReference type="SUPFAM" id="SSF54631">
    <property type="entry name" value="CBS-domain pair"/>
    <property type="match status" value="1"/>
</dbReference>
<dbReference type="RefSeq" id="WP_009804542.1">
    <property type="nucleotide sequence ID" value="NZ_CH724131.1"/>
</dbReference>
<sequence>MIVQQILKSKGADGVVTVTPDTPVSQVAQVLSENRIGGVVVSTSGDTAEGILSERDIVRALSRRGPTCLEDRAEEMMTRDPVCCQRRDTADEVLRRMTDGRFRHMPVVEDGKLIGIVTIGDVVKARLNELSMERDALEGMIAGH</sequence>
<name>A3U2U5_PSEBH</name>
<feature type="domain" description="CBS" evidence="3">
    <location>
        <begin position="8"/>
        <end position="67"/>
    </location>
</feature>
<proteinExistence type="predicted"/>
<dbReference type="EMBL" id="AAMO01000013">
    <property type="protein sequence ID" value="EAQ01475.1"/>
    <property type="molecule type" value="Genomic_DNA"/>
</dbReference>
<keyword evidence="5" id="KW-1185">Reference proteome</keyword>
<dbReference type="Gene3D" id="3.10.580.10">
    <property type="entry name" value="CBS-domain"/>
    <property type="match status" value="1"/>
</dbReference>
<dbReference type="OrthoDB" id="9807125at2"/>
<dbReference type="PANTHER" id="PTHR43080">
    <property type="entry name" value="CBS DOMAIN-CONTAINING PROTEIN CBSX3, MITOCHONDRIAL"/>
    <property type="match status" value="1"/>
</dbReference>
<gene>
    <name evidence="4" type="ORF">OB2597_01262</name>
</gene>
<organism evidence="4 5">
    <name type="scientific">Pseudooceanicola batsensis (strain ATCC BAA-863 / DSM 15984 / KCTC 12145 / HTCC2597)</name>
    <name type="common">Oceanicola batsensis</name>
    <dbReference type="NCBI Taxonomy" id="252305"/>
    <lineage>
        <taxon>Bacteria</taxon>
        <taxon>Pseudomonadati</taxon>
        <taxon>Pseudomonadota</taxon>
        <taxon>Alphaproteobacteria</taxon>
        <taxon>Rhodobacterales</taxon>
        <taxon>Paracoccaceae</taxon>
        <taxon>Pseudooceanicola</taxon>
    </lineage>
</organism>
<dbReference type="PROSITE" id="PS51371">
    <property type="entry name" value="CBS"/>
    <property type="match status" value="2"/>
</dbReference>
<dbReference type="InterPro" id="IPR046342">
    <property type="entry name" value="CBS_dom_sf"/>
</dbReference>
<dbReference type="Pfam" id="PF00571">
    <property type="entry name" value="CBS"/>
    <property type="match status" value="2"/>
</dbReference>
<feature type="domain" description="CBS" evidence="3">
    <location>
        <begin position="77"/>
        <end position="132"/>
    </location>
</feature>
<dbReference type="SMART" id="SM00116">
    <property type="entry name" value="CBS"/>
    <property type="match status" value="2"/>
</dbReference>
<evidence type="ECO:0000313" key="4">
    <source>
        <dbReference type="EMBL" id="EAQ01475.1"/>
    </source>
</evidence>
<dbReference type="AlphaFoldDB" id="A3U2U5"/>
<dbReference type="Proteomes" id="UP000004318">
    <property type="component" value="Unassembled WGS sequence"/>
</dbReference>
<dbReference type="InterPro" id="IPR051257">
    <property type="entry name" value="Diverse_CBS-Domain"/>
</dbReference>
<dbReference type="STRING" id="252305.OB2597_01262"/>
<protein>
    <submittedName>
        <fullName evidence="4">CBS domain protein</fullName>
    </submittedName>
</protein>
<dbReference type="PANTHER" id="PTHR43080:SF2">
    <property type="entry name" value="CBS DOMAIN-CONTAINING PROTEIN"/>
    <property type="match status" value="1"/>
</dbReference>
<accession>A3U2U5</accession>
<evidence type="ECO:0000256" key="2">
    <source>
        <dbReference type="PROSITE-ProRule" id="PRU00703"/>
    </source>
</evidence>
<dbReference type="eggNOG" id="COG0517">
    <property type="taxonomic scope" value="Bacteria"/>
</dbReference>
<dbReference type="InterPro" id="IPR044725">
    <property type="entry name" value="CBSX3_CBS_dom"/>
</dbReference>
<dbReference type="CDD" id="cd04623">
    <property type="entry name" value="CBS_pair_bac_euk"/>
    <property type="match status" value="1"/>
</dbReference>
<reference evidence="4 5" key="1">
    <citation type="journal article" date="2010" name="J. Bacteriol.">
        <title>Genome sequences of Oceanicola granulosus HTCC2516(T) and Oceanicola batsensis HTCC2597(TDelta).</title>
        <authorList>
            <person name="Thrash J.C."/>
            <person name="Cho J.C."/>
            <person name="Vergin K.L."/>
            <person name="Giovannoni S.J."/>
        </authorList>
    </citation>
    <scope>NUCLEOTIDE SEQUENCE [LARGE SCALE GENOMIC DNA]</scope>
    <source>
        <strain evidence="5">ATCC BAA-863 / DSM 15984 / KCTC 12145 / HTCC2597</strain>
    </source>
</reference>
<evidence type="ECO:0000259" key="3">
    <source>
        <dbReference type="PROSITE" id="PS51371"/>
    </source>
</evidence>
<dbReference type="InterPro" id="IPR000644">
    <property type="entry name" value="CBS_dom"/>
</dbReference>